<dbReference type="PANTHER" id="PTHR24221">
    <property type="entry name" value="ATP-BINDING CASSETTE SUB-FAMILY B"/>
    <property type="match status" value="1"/>
</dbReference>
<sequence>MLGFAYREIKSAIINMEDMFNLLNIPSDIAENPDSETLEISKAKVVFDNVNFSYNPNRQILKGLNFTLESGNTLAIVGHSGSGKSTISRLIFRFYDVTSGKITIDGQDIRDVTQNSLRQAIGIVPQDTVLFNDTIYYNIAY</sequence>
<protein>
    <recommendedName>
        <fullName evidence="6">Iron-sulfur clusters transporter ABCB7, mitochondrial</fullName>
    </recommendedName>
    <alternativeName>
        <fullName evidence="7">ATP-binding cassette sub-family B member 7, mitochondrial</fullName>
    </alternativeName>
</protein>
<dbReference type="GO" id="GO:0005524">
    <property type="term" value="F:ATP binding"/>
    <property type="evidence" value="ECO:0007669"/>
    <property type="project" value="InterPro"/>
</dbReference>
<evidence type="ECO:0000256" key="6">
    <source>
        <dbReference type="ARBA" id="ARBA00041016"/>
    </source>
</evidence>
<name>A0A815TPF5_9BILA</name>
<dbReference type="AlphaFoldDB" id="A0A815TPF5"/>
<keyword evidence="2" id="KW-0813">Transport</keyword>
<feature type="domain" description="ABC transporter" evidence="9">
    <location>
        <begin position="61"/>
        <end position="134"/>
    </location>
</feature>
<organism evidence="10 11">
    <name type="scientific">Rotaria sordida</name>
    <dbReference type="NCBI Taxonomy" id="392033"/>
    <lineage>
        <taxon>Eukaryota</taxon>
        <taxon>Metazoa</taxon>
        <taxon>Spiralia</taxon>
        <taxon>Gnathifera</taxon>
        <taxon>Rotifera</taxon>
        <taxon>Eurotatoria</taxon>
        <taxon>Bdelloidea</taxon>
        <taxon>Philodinida</taxon>
        <taxon>Philodinidae</taxon>
        <taxon>Rotaria</taxon>
    </lineage>
</organism>
<dbReference type="Pfam" id="PF00005">
    <property type="entry name" value="ABC_tran"/>
    <property type="match status" value="1"/>
</dbReference>
<dbReference type="Proteomes" id="UP000663882">
    <property type="component" value="Unassembled WGS sequence"/>
</dbReference>
<proteinExistence type="predicted"/>
<dbReference type="OrthoDB" id="6500128at2759"/>
<evidence type="ECO:0000256" key="5">
    <source>
        <dbReference type="ARBA" id="ARBA00023136"/>
    </source>
</evidence>
<comment type="catalytic activity">
    <reaction evidence="8">
        <text>(glutathione)4[2Fe(III)-2S] cluster(in) + ATP + H2O = (glutathione)4[2Fe(III)-2S] cluster(out) + ADP + phosphate + H(+)</text>
        <dbReference type="Rhea" id="RHEA:67028"/>
        <dbReference type="ChEBI" id="CHEBI:15377"/>
        <dbReference type="ChEBI" id="CHEBI:15378"/>
        <dbReference type="ChEBI" id="CHEBI:30616"/>
        <dbReference type="ChEBI" id="CHEBI:43474"/>
        <dbReference type="ChEBI" id="CHEBI:167627"/>
        <dbReference type="ChEBI" id="CHEBI:456216"/>
    </reaction>
    <physiologicalReaction direction="left-to-right" evidence="8">
        <dbReference type="Rhea" id="RHEA:67029"/>
    </physiologicalReaction>
</comment>
<dbReference type="InterPro" id="IPR036640">
    <property type="entry name" value="ABC1_TM_sf"/>
</dbReference>
<feature type="non-terminal residue" evidence="10">
    <location>
        <position position="141"/>
    </location>
</feature>
<comment type="caution">
    <text evidence="10">The sequence shown here is derived from an EMBL/GenBank/DDBJ whole genome shotgun (WGS) entry which is preliminary data.</text>
</comment>
<dbReference type="InterPro" id="IPR027417">
    <property type="entry name" value="P-loop_NTPase"/>
</dbReference>
<keyword evidence="3" id="KW-0812">Transmembrane</keyword>
<evidence type="ECO:0000256" key="4">
    <source>
        <dbReference type="ARBA" id="ARBA00022989"/>
    </source>
</evidence>
<evidence type="ECO:0000259" key="9">
    <source>
        <dbReference type="Pfam" id="PF00005"/>
    </source>
</evidence>
<evidence type="ECO:0000256" key="2">
    <source>
        <dbReference type="ARBA" id="ARBA00022448"/>
    </source>
</evidence>
<dbReference type="Gene3D" id="3.40.50.300">
    <property type="entry name" value="P-loop containing nucleotide triphosphate hydrolases"/>
    <property type="match status" value="1"/>
</dbReference>
<dbReference type="PANTHER" id="PTHR24221:SF402">
    <property type="entry name" value="IRON-SULFUR CLUSTERS TRANSPORTER ABCB7, MITOCHONDRIAL"/>
    <property type="match status" value="1"/>
</dbReference>
<accession>A0A815TPF5</accession>
<keyword evidence="4" id="KW-1133">Transmembrane helix</keyword>
<comment type="subcellular location">
    <subcellularLocation>
        <location evidence="1">Membrane</location>
        <topology evidence="1">Multi-pass membrane protein</topology>
    </subcellularLocation>
</comment>
<evidence type="ECO:0000256" key="3">
    <source>
        <dbReference type="ARBA" id="ARBA00022692"/>
    </source>
</evidence>
<dbReference type="GO" id="GO:0042626">
    <property type="term" value="F:ATPase-coupled transmembrane transporter activity"/>
    <property type="evidence" value="ECO:0007669"/>
    <property type="project" value="TreeGrafter"/>
</dbReference>
<evidence type="ECO:0000313" key="10">
    <source>
        <dbReference type="EMBL" id="CAF1508807.1"/>
    </source>
</evidence>
<dbReference type="GO" id="GO:0005743">
    <property type="term" value="C:mitochondrial inner membrane"/>
    <property type="evidence" value="ECO:0007669"/>
    <property type="project" value="TreeGrafter"/>
</dbReference>
<reference evidence="10" key="1">
    <citation type="submission" date="2021-02" db="EMBL/GenBank/DDBJ databases">
        <authorList>
            <person name="Nowell W R."/>
        </authorList>
    </citation>
    <scope>NUCLEOTIDE SEQUENCE</scope>
</reference>
<gene>
    <name evidence="10" type="ORF">RFH988_LOCUS39012</name>
</gene>
<evidence type="ECO:0000256" key="7">
    <source>
        <dbReference type="ARBA" id="ARBA00042945"/>
    </source>
</evidence>
<keyword evidence="5" id="KW-0472">Membrane</keyword>
<dbReference type="GO" id="GO:0006879">
    <property type="term" value="P:intracellular iron ion homeostasis"/>
    <property type="evidence" value="ECO:0007669"/>
    <property type="project" value="TreeGrafter"/>
</dbReference>
<evidence type="ECO:0000256" key="1">
    <source>
        <dbReference type="ARBA" id="ARBA00004141"/>
    </source>
</evidence>
<dbReference type="SUPFAM" id="SSF52540">
    <property type="entry name" value="P-loop containing nucleoside triphosphate hydrolases"/>
    <property type="match status" value="1"/>
</dbReference>
<evidence type="ECO:0000313" key="11">
    <source>
        <dbReference type="Proteomes" id="UP000663882"/>
    </source>
</evidence>
<dbReference type="InterPro" id="IPR003439">
    <property type="entry name" value="ABC_transporter-like_ATP-bd"/>
</dbReference>
<evidence type="ECO:0000256" key="8">
    <source>
        <dbReference type="ARBA" id="ARBA00048046"/>
    </source>
</evidence>
<dbReference type="Gene3D" id="1.20.1560.10">
    <property type="entry name" value="ABC transporter type 1, transmembrane domain"/>
    <property type="match status" value="1"/>
</dbReference>
<dbReference type="EMBL" id="CAJNOO010012682">
    <property type="protein sequence ID" value="CAF1508807.1"/>
    <property type="molecule type" value="Genomic_DNA"/>
</dbReference>
<dbReference type="InterPro" id="IPR039421">
    <property type="entry name" value="Type_1_exporter"/>
</dbReference>
<dbReference type="GO" id="GO:0016887">
    <property type="term" value="F:ATP hydrolysis activity"/>
    <property type="evidence" value="ECO:0007669"/>
    <property type="project" value="InterPro"/>
</dbReference>